<dbReference type="OrthoDB" id="5399929at2759"/>
<reference evidence="1 2" key="1">
    <citation type="submission" date="2015-09" db="EMBL/GenBank/DDBJ databases">
        <title>Draft genome of the scarab beetle Oryctes borbonicus.</title>
        <authorList>
            <person name="Meyer J.M."/>
            <person name="Markov G.V."/>
            <person name="Baskaran P."/>
            <person name="Herrmann M."/>
            <person name="Sommer R.J."/>
            <person name="Roedelsperger C."/>
        </authorList>
    </citation>
    <scope>NUCLEOTIDE SEQUENCE [LARGE SCALE GENOMIC DNA]</scope>
    <source>
        <strain evidence="1">OB123</strain>
        <tissue evidence="1">Whole animal</tissue>
    </source>
</reference>
<dbReference type="Proteomes" id="UP000051574">
    <property type="component" value="Unassembled WGS sequence"/>
</dbReference>
<keyword evidence="2" id="KW-1185">Reference proteome</keyword>
<sequence>MSSRSAKIANMAKDNAHSVLCKENKKAFSSEVKRSRKDNVGVTNLKLKRNAGNIDEENSGDFVLIPKEIMIDKSRLSNRQKEMMNKQNGDIPALYQDLSHSQSLDTNSNSLSENKIDLTLNDNFKDIITDIKKKNYILHENFETDLQSIFKNSNSQFNSNSSANLKDPTYKVAIENIPSHENILPKVDLSMKFEDSLKEDKCSIKTVGSVNNHGFKQECTNNTNLSDLPVKFEENTLTSAAVTLPTFSDHNLDNLSLLSDKKLKRKVRNKPLRSRRMSDSHIVLKRYNLDNDRYDFQDDRKLAKENEELETKESDVFSKYLKHKPKDLKGKIGDKDKSCLYKYNKIPLKQKYRSLDNLNDISQRLDVKKVKKCFKIIQNNTDVSNSIKLRISITDEDSYLEQDIIKQLDTEISKIDANLQSNSCLFSKNNSLVANSESIFGSLDILSNSEQPNLQDYDNQSKIVTEDESVSHNNEKNIAVSMTNSKIDLNDASSTKEIMSTMKNGEKEKSHLQRRKQRELDRIKMDIELKSLSLQHPEDDKHQS</sequence>
<comment type="caution">
    <text evidence="1">The sequence shown here is derived from an EMBL/GenBank/DDBJ whole genome shotgun (WGS) entry which is preliminary data.</text>
</comment>
<accession>A0A0T6AWW5</accession>
<evidence type="ECO:0000313" key="1">
    <source>
        <dbReference type="EMBL" id="KRT79644.1"/>
    </source>
</evidence>
<evidence type="ECO:0000313" key="2">
    <source>
        <dbReference type="Proteomes" id="UP000051574"/>
    </source>
</evidence>
<organism evidence="1 2">
    <name type="scientific">Oryctes borbonicus</name>
    <dbReference type="NCBI Taxonomy" id="1629725"/>
    <lineage>
        <taxon>Eukaryota</taxon>
        <taxon>Metazoa</taxon>
        <taxon>Ecdysozoa</taxon>
        <taxon>Arthropoda</taxon>
        <taxon>Hexapoda</taxon>
        <taxon>Insecta</taxon>
        <taxon>Pterygota</taxon>
        <taxon>Neoptera</taxon>
        <taxon>Endopterygota</taxon>
        <taxon>Coleoptera</taxon>
        <taxon>Polyphaga</taxon>
        <taxon>Scarabaeiformia</taxon>
        <taxon>Scarabaeidae</taxon>
        <taxon>Dynastinae</taxon>
        <taxon>Oryctes</taxon>
    </lineage>
</organism>
<proteinExistence type="predicted"/>
<name>A0A0T6AWW5_9SCAR</name>
<protein>
    <submittedName>
        <fullName evidence="1">Uncharacterized protein</fullName>
    </submittedName>
</protein>
<gene>
    <name evidence="1" type="ORF">AMK59_7622</name>
</gene>
<dbReference type="AlphaFoldDB" id="A0A0T6AWW5"/>
<dbReference type="EMBL" id="LJIG01022611">
    <property type="protein sequence ID" value="KRT79644.1"/>
    <property type="molecule type" value="Genomic_DNA"/>
</dbReference>